<sequence>MARPAMDARMTIVGASLRPGPSDPPRPPEGTTMRYLTSRPADSPE</sequence>
<protein>
    <submittedName>
        <fullName evidence="2">Uncharacterized protein</fullName>
    </submittedName>
</protein>
<accession>A0ABN2ZUV5</accession>
<evidence type="ECO:0000256" key="1">
    <source>
        <dbReference type="SAM" id="MobiDB-lite"/>
    </source>
</evidence>
<dbReference type="Proteomes" id="UP001422759">
    <property type="component" value="Unassembled WGS sequence"/>
</dbReference>
<feature type="region of interest" description="Disordered" evidence="1">
    <location>
        <begin position="1"/>
        <end position="45"/>
    </location>
</feature>
<comment type="caution">
    <text evidence="2">The sequence shown here is derived from an EMBL/GenBank/DDBJ whole genome shotgun (WGS) entry which is preliminary data.</text>
</comment>
<reference evidence="2 3" key="1">
    <citation type="journal article" date="2019" name="Int. J. Syst. Evol. Microbiol.">
        <title>The Global Catalogue of Microorganisms (GCM) 10K type strain sequencing project: providing services to taxonomists for standard genome sequencing and annotation.</title>
        <authorList>
            <consortium name="The Broad Institute Genomics Platform"/>
            <consortium name="The Broad Institute Genome Sequencing Center for Infectious Disease"/>
            <person name="Wu L."/>
            <person name="Ma J."/>
        </authorList>
    </citation>
    <scope>NUCLEOTIDE SEQUENCE [LARGE SCALE GENOMIC DNA]</scope>
    <source>
        <strain evidence="2 3">JCM 14560</strain>
    </source>
</reference>
<proteinExistence type="predicted"/>
<keyword evidence="3" id="KW-1185">Reference proteome</keyword>
<dbReference type="EMBL" id="BAAANT010000023">
    <property type="protein sequence ID" value="GAA2147977.1"/>
    <property type="molecule type" value="Genomic_DNA"/>
</dbReference>
<name>A0ABN2ZUV5_9ACTN</name>
<gene>
    <name evidence="2" type="ORF">GCM10009760_39400</name>
</gene>
<evidence type="ECO:0000313" key="2">
    <source>
        <dbReference type="EMBL" id="GAA2147977.1"/>
    </source>
</evidence>
<organism evidence="2 3">
    <name type="scientific">Kitasatospora kazusensis</name>
    <dbReference type="NCBI Taxonomy" id="407974"/>
    <lineage>
        <taxon>Bacteria</taxon>
        <taxon>Bacillati</taxon>
        <taxon>Actinomycetota</taxon>
        <taxon>Actinomycetes</taxon>
        <taxon>Kitasatosporales</taxon>
        <taxon>Streptomycetaceae</taxon>
        <taxon>Kitasatospora</taxon>
    </lineage>
</organism>
<evidence type="ECO:0000313" key="3">
    <source>
        <dbReference type="Proteomes" id="UP001422759"/>
    </source>
</evidence>